<dbReference type="AlphaFoldDB" id="A0A645J186"/>
<reference evidence="2" key="1">
    <citation type="submission" date="2019-08" db="EMBL/GenBank/DDBJ databases">
        <authorList>
            <person name="Kucharzyk K."/>
            <person name="Murdoch R.W."/>
            <person name="Higgins S."/>
            <person name="Loffler F."/>
        </authorList>
    </citation>
    <scope>NUCLEOTIDE SEQUENCE</scope>
</reference>
<accession>A0A645J186</accession>
<evidence type="ECO:0000313" key="2">
    <source>
        <dbReference type="EMBL" id="MPN57167.1"/>
    </source>
</evidence>
<name>A0A645J186_9ZZZZ</name>
<organism evidence="2">
    <name type="scientific">bioreactor metagenome</name>
    <dbReference type="NCBI Taxonomy" id="1076179"/>
    <lineage>
        <taxon>unclassified sequences</taxon>
        <taxon>metagenomes</taxon>
        <taxon>ecological metagenomes</taxon>
    </lineage>
</organism>
<dbReference type="Gene3D" id="1.10.357.10">
    <property type="entry name" value="Tetracycline Repressor, domain 2"/>
    <property type="match status" value="1"/>
</dbReference>
<dbReference type="EMBL" id="VSSQ01128370">
    <property type="protein sequence ID" value="MPN57167.1"/>
    <property type="molecule type" value="Genomic_DNA"/>
</dbReference>
<proteinExistence type="predicted"/>
<evidence type="ECO:0000259" key="1">
    <source>
        <dbReference type="Pfam" id="PF14278"/>
    </source>
</evidence>
<dbReference type="InterPro" id="IPR039532">
    <property type="entry name" value="TetR_C_Firmicutes"/>
</dbReference>
<gene>
    <name evidence="2" type="ORF">SDC9_204861</name>
</gene>
<protein>
    <recommendedName>
        <fullName evidence="1">Transcriptional regulator TetR C-terminal Firmicutes type domain-containing protein</fullName>
    </recommendedName>
</protein>
<feature type="domain" description="Transcriptional regulator TetR C-terminal Firmicutes type" evidence="1">
    <location>
        <begin position="17"/>
        <end position="110"/>
    </location>
</feature>
<comment type="caution">
    <text evidence="2">The sequence shown here is derived from an EMBL/GenBank/DDBJ whole genome shotgun (WGS) entry which is preliminary data.</text>
</comment>
<dbReference type="Pfam" id="PF14278">
    <property type="entry name" value="TetR_C_8"/>
    <property type="match status" value="1"/>
</dbReference>
<sequence>MGEFLMNLNTDAEKISLLEKFLVYIKNNGYAYHVLLNNSSDASFSYRLMHVALDKLMADKYYLGIKEEEKKYVYNLIVMGAINTIDLWINNDFDIAVDDLAKLMYNFIDGGIEVLSGDLKKYLV</sequence>